<proteinExistence type="predicted"/>
<organism evidence="1 2">
    <name type="scientific">candidate division TA06 bacterium</name>
    <dbReference type="NCBI Taxonomy" id="2250710"/>
    <lineage>
        <taxon>Bacteria</taxon>
        <taxon>Bacteria division TA06</taxon>
    </lineage>
</organism>
<dbReference type="Proteomes" id="UP000736328">
    <property type="component" value="Unassembled WGS sequence"/>
</dbReference>
<evidence type="ECO:0000313" key="1">
    <source>
        <dbReference type="EMBL" id="MBI4725856.1"/>
    </source>
</evidence>
<evidence type="ECO:0000313" key="2">
    <source>
        <dbReference type="Proteomes" id="UP000736328"/>
    </source>
</evidence>
<accession>A0A933MK01</accession>
<feature type="non-terminal residue" evidence="1">
    <location>
        <position position="1"/>
    </location>
</feature>
<name>A0A933MK01_UNCT6</name>
<dbReference type="EMBL" id="JACQXR010000013">
    <property type="protein sequence ID" value="MBI4725856.1"/>
    <property type="molecule type" value="Genomic_DNA"/>
</dbReference>
<gene>
    <name evidence="1" type="ORF">HY768_01290</name>
</gene>
<protein>
    <submittedName>
        <fullName evidence="1">Uncharacterized protein</fullName>
    </submittedName>
</protein>
<dbReference type="AlphaFoldDB" id="A0A933MK01"/>
<sequence length="118" mass="12817">FALGAVARNVAANLKDEGFKPAYRIGLGYPVKEQLIFSSDLSLKYGVNEEDKYGLDFGGGVEYIPIKQVALRLGGGTQNTFAAGFGLTVKNVKFDYAFSLNDKEILGSDHRIALGYVF</sequence>
<reference evidence="1" key="1">
    <citation type="submission" date="2020-07" db="EMBL/GenBank/DDBJ databases">
        <title>Huge and variable diversity of episymbiotic CPR bacteria and DPANN archaea in groundwater ecosystems.</title>
        <authorList>
            <person name="He C.Y."/>
            <person name="Keren R."/>
            <person name="Whittaker M."/>
            <person name="Farag I.F."/>
            <person name="Doudna J."/>
            <person name="Cate J.H.D."/>
            <person name="Banfield J.F."/>
        </authorList>
    </citation>
    <scope>NUCLEOTIDE SEQUENCE</scope>
    <source>
        <strain evidence="1">NC_groundwater_1520_Pr4_B-0.1um_53_5</strain>
    </source>
</reference>
<comment type="caution">
    <text evidence="1">The sequence shown here is derived from an EMBL/GenBank/DDBJ whole genome shotgun (WGS) entry which is preliminary data.</text>
</comment>